<dbReference type="GO" id="GO:0003743">
    <property type="term" value="F:translation initiation factor activity"/>
    <property type="evidence" value="ECO:0007669"/>
    <property type="project" value="UniProtKB-UniRule"/>
</dbReference>
<reference evidence="7 8" key="1">
    <citation type="journal article" date="2022" name="Nat. Ecol. Evol.">
        <title>A masculinizing supergene underlies an exaggerated male reproductive morph in a spider.</title>
        <authorList>
            <person name="Hendrickx F."/>
            <person name="De Corte Z."/>
            <person name="Sonet G."/>
            <person name="Van Belleghem S.M."/>
            <person name="Kostlbacher S."/>
            <person name="Vangestel C."/>
        </authorList>
    </citation>
    <scope>NUCLEOTIDE SEQUENCE [LARGE SCALE GENOMIC DNA]</scope>
    <source>
        <strain evidence="7">W744_W776</strain>
    </source>
</reference>
<keyword evidence="2 5" id="KW-0396">Initiation factor</keyword>
<dbReference type="GO" id="GO:0005852">
    <property type="term" value="C:eukaryotic translation initiation factor 3 complex"/>
    <property type="evidence" value="ECO:0007669"/>
    <property type="project" value="UniProtKB-UniRule"/>
</dbReference>
<dbReference type="Proteomes" id="UP000827092">
    <property type="component" value="Unassembled WGS sequence"/>
</dbReference>
<dbReference type="PIRSF" id="PIRSF016281">
    <property type="entry name" value="EIF-3_zeta"/>
    <property type="match status" value="1"/>
</dbReference>
<evidence type="ECO:0000313" key="7">
    <source>
        <dbReference type="EMBL" id="KAG8185253.1"/>
    </source>
</evidence>
<comment type="subcellular location">
    <subcellularLocation>
        <location evidence="5">Cytoplasm</location>
    </subcellularLocation>
</comment>
<comment type="caution">
    <text evidence="7">The sequence shown here is derived from an EMBL/GenBank/DDBJ whole genome shotgun (WGS) entry which is preliminary data.</text>
</comment>
<dbReference type="GO" id="GO:0001732">
    <property type="term" value="P:formation of cytoplasmic translation initiation complex"/>
    <property type="evidence" value="ECO:0007669"/>
    <property type="project" value="UniProtKB-UniRule"/>
</dbReference>
<sequence>MSESPEKDGETKYHFVVPAIQDNPNGWGPCTLPDRFKDMPYQQFSKNDRLGKVADWTGNTYQDRRYANKYQSQFGAGSQYAYFHEEDETTFQLVDTTRIHKPMHHRGRFRMNQQRNMRNRERMKQAQQAQMQILSKMAKGRERDRIQQVRKWQKQMRHKFDNKGQAPVKNRDASVTVRPEWQVIEEMDFPRLGKLSLPNVPDGKDVFTCGAVEYYDKTYDRVTCKLEKQLQRINRIFHKVTTTDDPIIRQLTKTEGTVFATDAIIATLMCATRSVYSWDVVVQRVGNKLFFDKRDDSEFDLLTVNETATEPPHDEGNSINSPRNLALEATFINHNFSQQVLKMGEEKHSFENPNPFIQQDEDVEVASVAYRYRSWDLGDGVELIVRCEHDAVMLGPNSELQFINIKALNEWDPRQTSGCIDWRQKLDTQRGAVLANELKNNSCKLAKWTVGALLAGSDQLKFGYVSRVHVRDSAKHAILGTQQFKPKEFADQINLNMDNAWGILRCIIDQCMKLKEGKYLIMKDPNKPVIRLYDIPDNTFETEDDDDDEADDESNEVNEGQ</sequence>
<evidence type="ECO:0000256" key="2">
    <source>
        <dbReference type="ARBA" id="ARBA00022540"/>
    </source>
</evidence>
<feature type="compositionally biased region" description="Acidic residues" evidence="6">
    <location>
        <begin position="540"/>
        <end position="561"/>
    </location>
</feature>
<evidence type="ECO:0000313" key="8">
    <source>
        <dbReference type="Proteomes" id="UP000827092"/>
    </source>
</evidence>
<comment type="subunit">
    <text evidence="5">Component of the eukaryotic translation initiation factor 3 (eIF-3) complex.</text>
</comment>
<proteinExistence type="inferred from homology"/>
<dbReference type="GO" id="GO:0098808">
    <property type="term" value="F:mRNA cap binding"/>
    <property type="evidence" value="ECO:0007669"/>
    <property type="project" value="UniProtKB-UniRule"/>
</dbReference>
<dbReference type="PANTHER" id="PTHR12399">
    <property type="entry name" value="EUKARYOTIC TRANSLATION INITIATION FACTOR 3 SUBUNIT 7"/>
    <property type="match status" value="1"/>
</dbReference>
<evidence type="ECO:0000256" key="5">
    <source>
        <dbReference type="HAMAP-Rule" id="MF_03003"/>
    </source>
</evidence>
<feature type="region of interest" description="RNA gate" evidence="5">
    <location>
        <begin position="298"/>
        <end position="312"/>
    </location>
</feature>
<dbReference type="EMBL" id="JAFNEN010000341">
    <property type="protein sequence ID" value="KAG8185253.1"/>
    <property type="molecule type" value="Genomic_DNA"/>
</dbReference>
<dbReference type="GO" id="GO:0016282">
    <property type="term" value="C:eukaryotic 43S preinitiation complex"/>
    <property type="evidence" value="ECO:0007669"/>
    <property type="project" value="UniProtKB-UniRule"/>
</dbReference>
<organism evidence="7 8">
    <name type="scientific">Oedothorax gibbosus</name>
    <dbReference type="NCBI Taxonomy" id="931172"/>
    <lineage>
        <taxon>Eukaryota</taxon>
        <taxon>Metazoa</taxon>
        <taxon>Ecdysozoa</taxon>
        <taxon>Arthropoda</taxon>
        <taxon>Chelicerata</taxon>
        <taxon>Arachnida</taxon>
        <taxon>Araneae</taxon>
        <taxon>Araneomorphae</taxon>
        <taxon>Entelegynae</taxon>
        <taxon>Araneoidea</taxon>
        <taxon>Linyphiidae</taxon>
        <taxon>Erigoninae</taxon>
        <taxon>Oedothorax</taxon>
    </lineage>
</organism>
<evidence type="ECO:0000256" key="4">
    <source>
        <dbReference type="ARBA" id="ARBA00022917"/>
    </source>
</evidence>
<evidence type="ECO:0000256" key="6">
    <source>
        <dbReference type="SAM" id="MobiDB-lite"/>
    </source>
</evidence>
<protein>
    <recommendedName>
        <fullName evidence="5">Eukaryotic translation initiation factor 3 subunit D</fullName>
        <shortName evidence="5">eIF3d</shortName>
    </recommendedName>
    <alternativeName>
        <fullName evidence="5">Eukaryotic translation initiation factor 3 subunit 7</fullName>
    </alternativeName>
</protein>
<comment type="domain">
    <text evidence="5">The RNA gate region regulates mRNA cap recognition to prevent promiscuous mRNA-binding before assembly of eif3d into the full eukaryotic translation initiation factor 3 (eIF-3) complex.</text>
</comment>
<dbReference type="Pfam" id="PF05091">
    <property type="entry name" value="eIF-3_zeta"/>
    <property type="match status" value="1"/>
</dbReference>
<comment type="similarity">
    <text evidence="5">Belongs to the eIF-3 subunit D family.</text>
</comment>
<keyword evidence="8" id="KW-1185">Reference proteome</keyword>
<keyword evidence="4 5" id="KW-0648">Protein biosynthesis</keyword>
<dbReference type="GO" id="GO:0002191">
    <property type="term" value="P:cap-dependent translational initiation"/>
    <property type="evidence" value="ECO:0007669"/>
    <property type="project" value="UniProtKB-UniRule"/>
</dbReference>
<dbReference type="PANTHER" id="PTHR12399:SF0">
    <property type="entry name" value="EUKARYOTIC TRANSLATION INITIATION FACTOR 3 SUBUNIT D"/>
    <property type="match status" value="1"/>
</dbReference>
<dbReference type="InterPro" id="IPR007783">
    <property type="entry name" value="eIF3d"/>
</dbReference>
<comment type="function">
    <text evidence="5">mRNA cap-binding component of the eukaryotic translation initiation factor 3 (eIF-3) complex, which is involved in protein synthesis of a specialized repertoire of mRNAs and, together with other initiation factors, stimulates binding of mRNA and methionyl-tRNAi to the 40S ribosome. The eIF-3 complex specifically targets and initiates translation of a subset of mRNAs involved in cell proliferation. In the eIF-3 complex, eif3d specifically recognizes and binds the 7-methylguanosine cap of a subset of mRNAs.</text>
</comment>
<dbReference type="HAMAP" id="MF_03003">
    <property type="entry name" value="eIF3d"/>
    <property type="match status" value="1"/>
</dbReference>
<accession>A0AAV6UNB5</accession>
<evidence type="ECO:0000256" key="3">
    <source>
        <dbReference type="ARBA" id="ARBA00022884"/>
    </source>
</evidence>
<dbReference type="GO" id="GO:0033290">
    <property type="term" value="C:eukaryotic 48S preinitiation complex"/>
    <property type="evidence" value="ECO:0007669"/>
    <property type="project" value="UniProtKB-UniRule"/>
</dbReference>
<evidence type="ECO:0000256" key="1">
    <source>
        <dbReference type="ARBA" id="ARBA00022490"/>
    </source>
</evidence>
<keyword evidence="3" id="KW-0694">RNA-binding</keyword>
<gene>
    <name evidence="7" type="ORF">JTE90_023868</name>
</gene>
<keyword evidence="1 5" id="KW-0963">Cytoplasm</keyword>
<name>A0AAV6UNB5_9ARAC</name>
<feature type="region of interest" description="Disordered" evidence="6">
    <location>
        <begin position="538"/>
        <end position="561"/>
    </location>
</feature>
<dbReference type="AlphaFoldDB" id="A0AAV6UNB5"/>